<evidence type="ECO:0000256" key="8">
    <source>
        <dbReference type="SAM" id="Phobius"/>
    </source>
</evidence>
<dbReference type="EMBL" id="JANUXX010000001">
    <property type="protein sequence ID" value="MCS4487647.1"/>
    <property type="molecule type" value="Genomic_DNA"/>
</dbReference>
<comment type="subcellular location">
    <subcellularLocation>
        <location evidence="2">Membrane</location>
    </subcellularLocation>
</comment>
<dbReference type="Gene3D" id="1.10.287.130">
    <property type="match status" value="1"/>
</dbReference>
<reference evidence="10 11" key="1">
    <citation type="journal article" date="2023" name="Int. J. Syst. Evol. Microbiol.">
        <title>Streptococcus sciuri sp. nov., Staphylococcus marylandisciuri sp. nov. and Staphylococcus americanisciuri sp. nov., isolated from faeces of eastern grey squirrel (Sciurus carolinensis).</title>
        <authorList>
            <person name="Volokhov D.V."/>
            <person name="Zagorodnyaya T.A."/>
            <person name="Furtak V.A."/>
            <person name="Nattanmai G."/>
            <person name="Randall L."/>
            <person name="Jose S."/>
            <person name="Gao Y."/>
            <person name="Eisenberg T."/>
            <person name="Delmonte P."/>
            <person name="Blom J."/>
            <person name="Mitchell K.K."/>
        </authorList>
    </citation>
    <scope>NUCLEOTIDE SEQUENCE [LARGE SCALE GENOMIC DNA]</scope>
    <source>
        <strain evidence="10 11">SQ9-PEA</strain>
    </source>
</reference>
<keyword evidence="7" id="KW-0902">Two-component regulatory system</keyword>
<evidence type="ECO:0000256" key="5">
    <source>
        <dbReference type="ARBA" id="ARBA00022679"/>
    </source>
</evidence>
<keyword evidence="8" id="KW-0812">Transmembrane</keyword>
<dbReference type="Pfam" id="PF00512">
    <property type="entry name" value="HisKA"/>
    <property type="match status" value="1"/>
</dbReference>
<proteinExistence type="predicted"/>
<feature type="transmembrane region" description="Helical" evidence="8">
    <location>
        <begin position="187"/>
        <end position="209"/>
    </location>
</feature>
<dbReference type="InterPro" id="IPR004358">
    <property type="entry name" value="Sig_transdc_His_kin-like_C"/>
</dbReference>
<dbReference type="CDD" id="cd00082">
    <property type="entry name" value="HisKA"/>
    <property type="match status" value="1"/>
</dbReference>
<dbReference type="Proteomes" id="UP001206548">
    <property type="component" value="Unassembled WGS sequence"/>
</dbReference>
<dbReference type="SUPFAM" id="SSF47384">
    <property type="entry name" value="Homodimeric domain of signal transducing histidine kinase"/>
    <property type="match status" value="1"/>
</dbReference>
<dbReference type="InterPro" id="IPR003661">
    <property type="entry name" value="HisK_dim/P_dom"/>
</dbReference>
<comment type="catalytic activity">
    <reaction evidence="1">
        <text>ATP + protein L-histidine = ADP + protein N-phospho-L-histidine.</text>
        <dbReference type="EC" id="2.7.13.3"/>
    </reaction>
</comment>
<evidence type="ECO:0000256" key="2">
    <source>
        <dbReference type="ARBA" id="ARBA00004370"/>
    </source>
</evidence>
<evidence type="ECO:0000256" key="7">
    <source>
        <dbReference type="ARBA" id="ARBA00023012"/>
    </source>
</evidence>
<keyword evidence="5" id="KW-0808">Transferase</keyword>
<dbReference type="InterPro" id="IPR036890">
    <property type="entry name" value="HATPase_C_sf"/>
</dbReference>
<evidence type="ECO:0000256" key="6">
    <source>
        <dbReference type="ARBA" id="ARBA00022777"/>
    </source>
</evidence>
<dbReference type="Gene3D" id="3.30.565.10">
    <property type="entry name" value="Histidine kinase-like ATPase, C-terminal domain"/>
    <property type="match status" value="1"/>
</dbReference>
<gene>
    <name evidence="10" type="ORF">NXS10_01465</name>
</gene>
<feature type="domain" description="Histidine kinase" evidence="9">
    <location>
        <begin position="227"/>
        <end position="442"/>
    </location>
</feature>
<dbReference type="PRINTS" id="PR00344">
    <property type="entry name" value="BCTRLSENSOR"/>
</dbReference>
<dbReference type="EC" id="2.7.13.3" evidence="3"/>
<dbReference type="Pfam" id="PF02518">
    <property type="entry name" value="HATPase_c"/>
    <property type="match status" value="1"/>
</dbReference>
<organism evidence="10 11">
    <name type="scientific">Streptococcus sciuri</name>
    <dbReference type="NCBI Taxonomy" id="2973939"/>
    <lineage>
        <taxon>Bacteria</taxon>
        <taxon>Bacillati</taxon>
        <taxon>Bacillota</taxon>
        <taxon>Bacilli</taxon>
        <taxon>Lactobacillales</taxon>
        <taxon>Streptococcaceae</taxon>
        <taxon>Streptococcus</taxon>
    </lineage>
</organism>
<dbReference type="SMART" id="SM00387">
    <property type="entry name" value="HATPase_c"/>
    <property type="match status" value="1"/>
</dbReference>
<dbReference type="InterPro" id="IPR005467">
    <property type="entry name" value="His_kinase_dom"/>
</dbReference>
<dbReference type="RefSeq" id="WP_259136870.1">
    <property type="nucleotide sequence ID" value="NZ_JANUXX010000001.1"/>
</dbReference>
<protein>
    <recommendedName>
        <fullName evidence="3">histidine kinase</fullName>
        <ecNumber evidence="3">2.7.13.3</ecNumber>
    </recommendedName>
</protein>
<keyword evidence="8" id="KW-0472">Membrane</keyword>
<keyword evidence="6 10" id="KW-0418">Kinase</keyword>
<keyword evidence="8" id="KW-1133">Transmembrane helix</keyword>
<evidence type="ECO:0000313" key="10">
    <source>
        <dbReference type="EMBL" id="MCS4487647.1"/>
    </source>
</evidence>
<comment type="caution">
    <text evidence="10">The sequence shown here is derived from an EMBL/GenBank/DDBJ whole genome shotgun (WGS) entry which is preliminary data.</text>
</comment>
<dbReference type="PANTHER" id="PTHR45453:SF1">
    <property type="entry name" value="PHOSPHATE REGULON SENSOR PROTEIN PHOR"/>
    <property type="match status" value="1"/>
</dbReference>
<evidence type="ECO:0000256" key="3">
    <source>
        <dbReference type="ARBA" id="ARBA00012438"/>
    </source>
</evidence>
<dbReference type="InterPro" id="IPR003594">
    <property type="entry name" value="HATPase_dom"/>
</dbReference>
<sequence>MLKSNNIKSILSSAGFEHFFHFFTVFSGIFIIMTTLILQVMRTGLYASPDSSLTAIAKNANQYVALAVARTITVTETDSSDDNDTTYEPKISITKATSNIDIILFDEKGNRLTENTNFSKLQNLDVDVRKRGTIISATVPSLFTKENEHYHYITVKVHDTNYPNVKYMTIAVNVEQLVAAKERYERIIITLMVIFWIVSIGASIYLAMWTRKPIIESYEKQKSFVENASHELRTPLSVLQNRLEVLLRKPNETILDNFENLASSLEEVRNMRLLTTNLLNLARRDDGIKADLTLITPEEIETIFENYSLIAEEGGKQFNPKNLVVRSFKSDRTLLKQVMTILFDNAMKYTGDDGVIDFTVKTTERTLLLSIADNGFGISDTDKKKIFDRFYRVSKARTRQQGGFGLGLSLAQQIVKSLKGSIMVKDNTPQGTIFEVKIPINK</sequence>
<keyword evidence="11" id="KW-1185">Reference proteome</keyword>
<dbReference type="InterPro" id="IPR036097">
    <property type="entry name" value="HisK_dim/P_sf"/>
</dbReference>
<evidence type="ECO:0000256" key="1">
    <source>
        <dbReference type="ARBA" id="ARBA00000085"/>
    </source>
</evidence>
<dbReference type="SMART" id="SM00388">
    <property type="entry name" value="HisKA"/>
    <property type="match status" value="1"/>
</dbReference>
<evidence type="ECO:0000313" key="11">
    <source>
        <dbReference type="Proteomes" id="UP001206548"/>
    </source>
</evidence>
<dbReference type="GO" id="GO:0016301">
    <property type="term" value="F:kinase activity"/>
    <property type="evidence" value="ECO:0007669"/>
    <property type="project" value="UniProtKB-KW"/>
</dbReference>
<evidence type="ECO:0000256" key="4">
    <source>
        <dbReference type="ARBA" id="ARBA00022553"/>
    </source>
</evidence>
<evidence type="ECO:0000259" key="9">
    <source>
        <dbReference type="PROSITE" id="PS50109"/>
    </source>
</evidence>
<feature type="transmembrane region" description="Helical" evidence="8">
    <location>
        <begin position="20"/>
        <end position="38"/>
    </location>
</feature>
<dbReference type="CDD" id="cd00075">
    <property type="entry name" value="HATPase"/>
    <property type="match status" value="1"/>
</dbReference>
<dbReference type="InterPro" id="IPR050351">
    <property type="entry name" value="BphY/WalK/GraS-like"/>
</dbReference>
<keyword evidence="4" id="KW-0597">Phosphoprotein</keyword>
<name>A0ABT2F754_9STRE</name>
<dbReference type="SUPFAM" id="SSF55874">
    <property type="entry name" value="ATPase domain of HSP90 chaperone/DNA topoisomerase II/histidine kinase"/>
    <property type="match status" value="1"/>
</dbReference>
<dbReference type="PANTHER" id="PTHR45453">
    <property type="entry name" value="PHOSPHATE REGULON SENSOR PROTEIN PHOR"/>
    <property type="match status" value="1"/>
</dbReference>
<accession>A0ABT2F754</accession>
<dbReference type="PROSITE" id="PS50109">
    <property type="entry name" value="HIS_KIN"/>
    <property type="match status" value="1"/>
</dbReference>